<comment type="caution">
    <text evidence="2">The sequence shown here is derived from an EMBL/GenBank/DDBJ whole genome shotgun (WGS) entry which is preliminary data.</text>
</comment>
<evidence type="ECO:0000259" key="1">
    <source>
        <dbReference type="Pfam" id="PF12697"/>
    </source>
</evidence>
<dbReference type="PANTHER" id="PTHR37017:SF11">
    <property type="entry name" value="ESTERASE_LIPASE_THIOESTERASE DOMAIN-CONTAINING PROTEIN"/>
    <property type="match status" value="1"/>
</dbReference>
<organism evidence="2 3">
    <name type="scientific">Zasmidium cellare</name>
    <name type="common">Wine cellar mold</name>
    <name type="synonym">Racodium cellare</name>
    <dbReference type="NCBI Taxonomy" id="395010"/>
    <lineage>
        <taxon>Eukaryota</taxon>
        <taxon>Fungi</taxon>
        <taxon>Dikarya</taxon>
        <taxon>Ascomycota</taxon>
        <taxon>Pezizomycotina</taxon>
        <taxon>Dothideomycetes</taxon>
        <taxon>Dothideomycetidae</taxon>
        <taxon>Mycosphaerellales</taxon>
        <taxon>Mycosphaerellaceae</taxon>
        <taxon>Zasmidium</taxon>
    </lineage>
</organism>
<dbReference type="InterPro" id="IPR000073">
    <property type="entry name" value="AB_hydrolase_1"/>
</dbReference>
<dbReference type="EMBL" id="JAXOVC010000006">
    <property type="protein sequence ID" value="KAK4500224.1"/>
    <property type="molecule type" value="Genomic_DNA"/>
</dbReference>
<evidence type="ECO:0000313" key="3">
    <source>
        <dbReference type="Proteomes" id="UP001305779"/>
    </source>
</evidence>
<dbReference type="PANTHER" id="PTHR37017">
    <property type="entry name" value="AB HYDROLASE-1 DOMAIN-CONTAINING PROTEIN-RELATED"/>
    <property type="match status" value="1"/>
</dbReference>
<accession>A0ABR0EFD0</accession>
<feature type="domain" description="AB hydrolase-1" evidence="1">
    <location>
        <begin position="8"/>
        <end position="220"/>
    </location>
</feature>
<protein>
    <recommendedName>
        <fullName evidence="1">AB hydrolase-1 domain-containing protein</fullName>
    </recommendedName>
</protein>
<dbReference type="SUPFAM" id="SSF53474">
    <property type="entry name" value="alpha/beta-Hydrolases"/>
    <property type="match status" value="1"/>
</dbReference>
<evidence type="ECO:0000313" key="2">
    <source>
        <dbReference type="EMBL" id="KAK4500224.1"/>
    </source>
</evidence>
<keyword evidence="3" id="KW-1185">Reference proteome</keyword>
<dbReference type="Proteomes" id="UP001305779">
    <property type="component" value="Unassembled WGS sequence"/>
</dbReference>
<proteinExistence type="predicted"/>
<dbReference type="Gene3D" id="3.40.50.1820">
    <property type="entry name" value="alpha/beta hydrolase"/>
    <property type="match status" value="1"/>
</dbReference>
<dbReference type="InterPro" id="IPR052897">
    <property type="entry name" value="Sec-Metab_Biosynth_Hydrolase"/>
</dbReference>
<gene>
    <name evidence="2" type="ORF">PRZ48_008411</name>
</gene>
<dbReference type="InterPro" id="IPR029058">
    <property type="entry name" value="AB_hydrolase_fold"/>
</dbReference>
<reference evidence="2 3" key="1">
    <citation type="journal article" date="2023" name="G3 (Bethesda)">
        <title>A chromosome-level genome assembly of Zasmidium syzygii isolated from banana leaves.</title>
        <authorList>
            <person name="van Westerhoven A.C."/>
            <person name="Mehrabi R."/>
            <person name="Talebi R."/>
            <person name="Steentjes M.B.F."/>
            <person name="Corcolon B."/>
            <person name="Chong P.A."/>
            <person name="Kema G.H.J."/>
            <person name="Seidl M.F."/>
        </authorList>
    </citation>
    <scope>NUCLEOTIDE SEQUENCE [LARGE SCALE GENOMIC DNA]</scope>
    <source>
        <strain evidence="2 3">P124</strain>
    </source>
</reference>
<name>A0ABR0EFD0_ZASCE</name>
<sequence length="228" mass="24905">MSNPKPTFVLIPGAWHPAEIYSATETLLQAHGYPTRALQLPSVGAVPAHEDWSEDVRVIRKCLRALIEEEGKEVVVVAHSVNGLTGSEAVQGLGAQEREKGGVLRMVYLMALAMPNSLATVTPTDARHVFYNDLPDPEAQHWTSLLRHQSEGVYTTPVTHAAWRHIPSTYLIGTEDKSSITRELVDYMIGQEAPNAIDTVETCEGGGHCFMIGRAEWLAGALRRAAGE</sequence>
<dbReference type="Pfam" id="PF12697">
    <property type="entry name" value="Abhydrolase_6"/>
    <property type="match status" value="1"/>
</dbReference>